<evidence type="ECO:0000256" key="4">
    <source>
        <dbReference type="ARBA" id="ARBA00022833"/>
    </source>
</evidence>
<comment type="caution">
    <text evidence="7">The sequence shown here is derived from an EMBL/GenBank/DDBJ whole genome shotgun (WGS) entry which is preliminary data.</text>
</comment>
<keyword evidence="2" id="KW-0677">Repeat</keyword>
<dbReference type="GO" id="GO:0008270">
    <property type="term" value="F:zinc ion binding"/>
    <property type="evidence" value="ECO:0007669"/>
    <property type="project" value="UniProtKB-KW"/>
</dbReference>
<proteinExistence type="predicted"/>
<dbReference type="EMBL" id="BLXT01002217">
    <property type="protein sequence ID" value="GFN92131.1"/>
    <property type="molecule type" value="Genomic_DNA"/>
</dbReference>
<gene>
    <name evidence="7" type="ORF">PoB_001863700</name>
</gene>
<accession>A0AAV3ZA68</accession>
<name>A0AAV3ZA68_9GAST</name>
<dbReference type="PROSITE" id="PS00028">
    <property type="entry name" value="ZINC_FINGER_C2H2_1"/>
    <property type="match status" value="2"/>
</dbReference>
<dbReference type="AlphaFoldDB" id="A0AAV3ZA68"/>
<dbReference type="PROSITE" id="PS50157">
    <property type="entry name" value="ZINC_FINGER_C2H2_2"/>
    <property type="match status" value="2"/>
</dbReference>
<evidence type="ECO:0000313" key="8">
    <source>
        <dbReference type="Proteomes" id="UP000735302"/>
    </source>
</evidence>
<keyword evidence="1" id="KW-0479">Metal-binding</keyword>
<dbReference type="Pfam" id="PF00096">
    <property type="entry name" value="zf-C2H2"/>
    <property type="match status" value="1"/>
</dbReference>
<keyword evidence="8" id="KW-1185">Reference proteome</keyword>
<dbReference type="InterPro" id="IPR013087">
    <property type="entry name" value="Znf_C2H2_type"/>
</dbReference>
<dbReference type="SUPFAM" id="SSF57667">
    <property type="entry name" value="beta-beta-alpha zinc fingers"/>
    <property type="match status" value="1"/>
</dbReference>
<evidence type="ECO:0000256" key="2">
    <source>
        <dbReference type="ARBA" id="ARBA00022737"/>
    </source>
</evidence>
<dbReference type="InterPro" id="IPR036236">
    <property type="entry name" value="Znf_C2H2_sf"/>
</dbReference>
<evidence type="ECO:0000256" key="3">
    <source>
        <dbReference type="ARBA" id="ARBA00022771"/>
    </source>
</evidence>
<organism evidence="7 8">
    <name type="scientific">Plakobranchus ocellatus</name>
    <dbReference type="NCBI Taxonomy" id="259542"/>
    <lineage>
        <taxon>Eukaryota</taxon>
        <taxon>Metazoa</taxon>
        <taxon>Spiralia</taxon>
        <taxon>Lophotrochozoa</taxon>
        <taxon>Mollusca</taxon>
        <taxon>Gastropoda</taxon>
        <taxon>Heterobranchia</taxon>
        <taxon>Euthyneura</taxon>
        <taxon>Panpulmonata</taxon>
        <taxon>Sacoglossa</taxon>
        <taxon>Placobranchoidea</taxon>
        <taxon>Plakobranchidae</taxon>
        <taxon>Plakobranchus</taxon>
    </lineage>
</organism>
<dbReference type="PANTHER" id="PTHR24379">
    <property type="entry name" value="KRAB AND ZINC FINGER DOMAIN-CONTAINING"/>
    <property type="match status" value="1"/>
</dbReference>
<feature type="domain" description="C2H2-type" evidence="6">
    <location>
        <begin position="85"/>
        <end position="112"/>
    </location>
</feature>
<keyword evidence="4" id="KW-0862">Zinc</keyword>
<evidence type="ECO:0000259" key="6">
    <source>
        <dbReference type="PROSITE" id="PS50157"/>
    </source>
</evidence>
<sequence>MFLNTFSDYFVAKQQRQAMPANPKYAASLMPSQDEAAFPVQENQRISMQASTPPPTSRCPRCRFVVLRADLKQHMIDMHDLEMPFQCDLCEAAFLTASGLNNHRQAHGGRKFMCPICDFKFKQKGHLKGHLKSIHGLAQCPTCTKTFSIGDDFNQHVLYCR</sequence>
<dbReference type="PANTHER" id="PTHR24379:SF121">
    <property type="entry name" value="C2H2-TYPE DOMAIN-CONTAINING PROTEIN"/>
    <property type="match status" value="1"/>
</dbReference>
<evidence type="ECO:0000256" key="1">
    <source>
        <dbReference type="ARBA" id="ARBA00022723"/>
    </source>
</evidence>
<dbReference type="Proteomes" id="UP000735302">
    <property type="component" value="Unassembled WGS sequence"/>
</dbReference>
<feature type="domain" description="C2H2-type" evidence="6">
    <location>
        <begin position="112"/>
        <end position="135"/>
    </location>
</feature>
<evidence type="ECO:0000313" key="7">
    <source>
        <dbReference type="EMBL" id="GFN92131.1"/>
    </source>
</evidence>
<reference evidence="7 8" key="1">
    <citation type="journal article" date="2021" name="Elife">
        <title>Chloroplast acquisition without the gene transfer in kleptoplastic sea slugs, Plakobranchus ocellatus.</title>
        <authorList>
            <person name="Maeda T."/>
            <person name="Takahashi S."/>
            <person name="Yoshida T."/>
            <person name="Shimamura S."/>
            <person name="Takaki Y."/>
            <person name="Nagai Y."/>
            <person name="Toyoda A."/>
            <person name="Suzuki Y."/>
            <person name="Arimoto A."/>
            <person name="Ishii H."/>
            <person name="Satoh N."/>
            <person name="Nishiyama T."/>
            <person name="Hasebe M."/>
            <person name="Maruyama T."/>
            <person name="Minagawa J."/>
            <person name="Obokata J."/>
            <person name="Shigenobu S."/>
        </authorList>
    </citation>
    <scope>NUCLEOTIDE SEQUENCE [LARGE SCALE GENOMIC DNA]</scope>
</reference>
<evidence type="ECO:0000256" key="5">
    <source>
        <dbReference type="PROSITE-ProRule" id="PRU00042"/>
    </source>
</evidence>
<dbReference type="Gene3D" id="3.30.160.60">
    <property type="entry name" value="Classic Zinc Finger"/>
    <property type="match status" value="2"/>
</dbReference>
<protein>
    <submittedName>
        <fullName evidence="7">PR domain Zinc finger protein 5</fullName>
    </submittedName>
</protein>
<dbReference type="SMART" id="SM00355">
    <property type="entry name" value="ZnF_C2H2"/>
    <property type="match status" value="4"/>
</dbReference>
<keyword evidence="3 5" id="KW-0863">Zinc-finger</keyword>